<gene>
    <name evidence="2" type="ordered locus">CMS0257</name>
</gene>
<dbReference type="KEGG" id="cms:CMS0257"/>
<keyword evidence="3" id="KW-1185">Reference proteome</keyword>
<organism evidence="2 3">
    <name type="scientific">Clavibacter sepedonicus</name>
    <name type="common">Clavibacter michiganensis subsp. sepedonicus</name>
    <dbReference type="NCBI Taxonomy" id="31964"/>
    <lineage>
        <taxon>Bacteria</taxon>
        <taxon>Bacillati</taxon>
        <taxon>Actinomycetota</taxon>
        <taxon>Actinomycetes</taxon>
        <taxon>Micrococcales</taxon>
        <taxon>Microbacteriaceae</taxon>
        <taxon>Clavibacter</taxon>
    </lineage>
</organism>
<dbReference type="Proteomes" id="UP000001318">
    <property type="component" value="Chromosome"/>
</dbReference>
<evidence type="ECO:0000313" key="2">
    <source>
        <dbReference type="EMBL" id="CAQ00380.1"/>
    </source>
</evidence>
<proteinExistence type="predicted"/>
<keyword evidence="1" id="KW-0472">Membrane</keyword>
<keyword evidence="1" id="KW-0812">Transmembrane</keyword>
<dbReference type="HOGENOM" id="CLU_1105616_0_0_11"/>
<evidence type="ECO:0000313" key="3">
    <source>
        <dbReference type="Proteomes" id="UP000001318"/>
    </source>
</evidence>
<feature type="transmembrane region" description="Helical" evidence="1">
    <location>
        <begin position="224"/>
        <end position="246"/>
    </location>
</feature>
<reference evidence="2 3" key="1">
    <citation type="journal article" date="2008" name="J. Bacteriol.">
        <title>Genome of the actinomycete plant pathogen Clavibacter michiganensis subsp. sepedonicus suggests recent niche adaptation.</title>
        <authorList>
            <person name="Bentley S.D."/>
            <person name="Corton C."/>
            <person name="Brown S.E."/>
            <person name="Barron A."/>
            <person name="Clark L."/>
            <person name="Doggett J."/>
            <person name="Harris B."/>
            <person name="Ormond D."/>
            <person name="Quail M.A."/>
            <person name="May G."/>
            <person name="Francis D."/>
            <person name="Knudson D."/>
            <person name="Parkhill J."/>
            <person name="Ishimaru C.A."/>
        </authorList>
    </citation>
    <scope>NUCLEOTIDE SEQUENCE [LARGE SCALE GENOMIC DNA]</scope>
    <source>
        <strain evidence="3">ATCC 33113 / DSM 20744 / JCM 9667 / LMG 2889 / ICMP 2535 / C-1</strain>
    </source>
</reference>
<dbReference type="EMBL" id="AM849034">
    <property type="protein sequence ID" value="CAQ00380.1"/>
    <property type="molecule type" value="Genomic_DNA"/>
</dbReference>
<protein>
    <submittedName>
        <fullName evidence="2">Integral membrane protein</fullName>
    </submittedName>
</protein>
<feature type="transmembrane region" description="Helical" evidence="1">
    <location>
        <begin position="192"/>
        <end position="217"/>
    </location>
</feature>
<name>B0RAL2_CLASE</name>
<evidence type="ECO:0000256" key="1">
    <source>
        <dbReference type="SAM" id="Phobius"/>
    </source>
</evidence>
<dbReference type="AlphaFoldDB" id="B0RAL2"/>
<keyword evidence="1" id="KW-1133">Transmembrane helix</keyword>
<accession>B0RAL2</accession>
<sequence>MMPIHSITRSTSRTAYRASRSPVRWRSAPFLLTLVAIIAVGLTTTGVTPAHAATHQTAPAAAAISPALAASVRAGTTEADIRSGRITVDQLADAAEVTSGAARGLSSEARAAEHAQLVRETASEVAELRLARPGQASTSIPVDADAFGHLVAGTTSSIASDPLVASDSWKSFWHHITHPSITLSISPAAMRLLVAGAGSFDIGALCALTGAVACAFIGAAGSMLITYLMNTPCVYSGMYFVLPYWWNSRCK</sequence>